<dbReference type="InterPro" id="IPR036396">
    <property type="entry name" value="Cyt_P450_sf"/>
</dbReference>
<keyword evidence="7" id="KW-0472">Membrane</keyword>
<reference evidence="8" key="1">
    <citation type="submission" date="2020-07" db="EMBL/GenBank/DDBJ databases">
        <title>Genome sequence and genetic diversity analysis of an under-domesticated orphan crop, white fonio (Digitaria exilis).</title>
        <authorList>
            <person name="Bennetzen J.L."/>
            <person name="Chen S."/>
            <person name="Ma X."/>
            <person name="Wang X."/>
            <person name="Yssel A.E.J."/>
            <person name="Chaluvadi S.R."/>
            <person name="Johnson M."/>
            <person name="Gangashetty P."/>
            <person name="Hamidou F."/>
            <person name="Sanogo M.D."/>
            <person name="Zwaenepoel A."/>
            <person name="Wallace J."/>
            <person name="Van De Peer Y."/>
            <person name="Van Deynze A."/>
        </authorList>
    </citation>
    <scope>NUCLEOTIDE SEQUENCE</scope>
    <source>
        <tissue evidence="8">Leaves</tissue>
    </source>
</reference>
<dbReference type="OrthoDB" id="610532at2759"/>
<dbReference type="GO" id="GO:0006629">
    <property type="term" value="P:lipid metabolic process"/>
    <property type="evidence" value="ECO:0007669"/>
    <property type="project" value="UniProtKB-ARBA"/>
</dbReference>
<accession>A0A835EN96</accession>
<protein>
    <recommendedName>
        <fullName evidence="10">Cytochrome P450</fullName>
    </recommendedName>
</protein>
<dbReference type="PRINTS" id="PR00463">
    <property type="entry name" value="EP450I"/>
</dbReference>
<keyword evidence="7" id="KW-1133">Transmembrane helix</keyword>
<proteinExistence type="inferred from homology"/>
<dbReference type="PRINTS" id="PR00385">
    <property type="entry name" value="P450"/>
</dbReference>
<sequence length="517" mass="57944">MDKATTLQAMALSYLQELAISTFLLISLCMYIKFWRLRNPLYLYPVDWPVVGMLPSLVTMLHNFQDQITAILAASGRNFKAQGPLVSGMRFFVTADPANVRHIFTSNHVNYPKGQEFADIFDIMSGSIFTVDGEACRQLRAMFQSILGNPRLLALMASSCGDKVKNGLLPFLTHMAITKAPFDMQDLMTRLVFDLTVTPIFGVDPGCLSISKPSTHVAIAMDTVMEVGLFRHIIPPPFWKVMRWLNIGPEKKLAVAHTVLHGFVREMAEKSKARCPDPNEVTGIDIISGERALYKNEFQLSKILINYMIAGRDTVGTTLPWVFYNLAKNPHVVSCIRKEMTHVASLKAAAVTSNGASRMVVFDQQDTKDLVYLQAALIESLRLYPPGPIERKVVLANDVLPSGHHLRAGETVLISIYAMGRMEALWGKDCHDYRPKRWLSEDGASLRYVPSHKFMAFNTGPRMCLGKDIAMAQMKTIVAAVVWNFDMEVVEGQNIEPKLSCLLQLKNGLRMMVKERE</sequence>
<keyword evidence="7" id="KW-0812">Transmembrane</keyword>
<dbReference type="Pfam" id="PF00067">
    <property type="entry name" value="p450"/>
    <property type="match status" value="1"/>
</dbReference>
<dbReference type="SUPFAM" id="SSF48264">
    <property type="entry name" value="Cytochrome P450"/>
    <property type="match status" value="1"/>
</dbReference>
<evidence type="ECO:0000256" key="5">
    <source>
        <dbReference type="PIRSR" id="PIRSR602401-1"/>
    </source>
</evidence>
<dbReference type="AlphaFoldDB" id="A0A835EN96"/>
<evidence type="ECO:0008006" key="10">
    <source>
        <dbReference type="Google" id="ProtNLM"/>
    </source>
</evidence>
<keyword evidence="9" id="KW-1185">Reference proteome</keyword>
<keyword evidence="6" id="KW-0503">Monooxygenase</keyword>
<evidence type="ECO:0000256" key="6">
    <source>
        <dbReference type="RuleBase" id="RU000461"/>
    </source>
</evidence>
<evidence type="ECO:0000256" key="1">
    <source>
        <dbReference type="ARBA" id="ARBA00010617"/>
    </source>
</evidence>
<keyword evidence="5 6" id="KW-0349">Heme</keyword>
<comment type="similarity">
    <text evidence="1 6">Belongs to the cytochrome P450 family.</text>
</comment>
<feature type="binding site" description="axial binding residue" evidence="5">
    <location>
        <position position="464"/>
    </location>
    <ligand>
        <name>heme</name>
        <dbReference type="ChEBI" id="CHEBI:30413"/>
    </ligand>
    <ligandPart>
        <name>Fe</name>
        <dbReference type="ChEBI" id="CHEBI:18248"/>
    </ligandPart>
</feature>
<dbReference type="InterPro" id="IPR001128">
    <property type="entry name" value="Cyt_P450"/>
</dbReference>
<comment type="cofactor">
    <cofactor evidence="5">
        <name>heme</name>
        <dbReference type="ChEBI" id="CHEBI:30413"/>
    </cofactor>
</comment>
<dbReference type="CDD" id="cd11064">
    <property type="entry name" value="CYP86A"/>
    <property type="match status" value="1"/>
</dbReference>
<comment type="caution">
    <text evidence="8">The sequence shown here is derived from an EMBL/GenBank/DDBJ whole genome shotgun (WGS) entry which is preliminary data.</text>
</comment>
<dbReference type="Gene3D" id="1.10.630.10">
    <property type="entry name" value="Cytochrome P450"/>
    <property type="match status" value="1"/>
</dbReference>
<dbReference type="GO" id="GO:0020037">
    <property type="term" value="F:heme binding"/>
    <property type="evidence" value="ECO:0007669"/>
    <property type="project" value="InterPro"/>
</dbReference>
<dbReference type="InterPro" id="IPR002401">
    <property type="entry name" value="Cyt_P450_E_grp-I"/>
</dbReference>
<dbReference type="PANTHER" id="PTHR24296">
    <property type="entry name" value="CYTOCHROME P450"/>
    <property type="match status" value="1"/>
</dbReference>
<evidence type="ECO:0000256" key="4">
    <source>
        <dbReference type="ARBA" id="ARBA00023004"/>
    </source>
</evidence>
<name>A0A835EN96_9POAL</name>
<evidence type="ECO:0000313" key="8">
    <source>
        <dbReference type="EMBL" id="KAF8701320.1"/>
    </source>
</evidence>
<dbReference type="InterPro" id="IPR017972">
    <property type="entry name" value="Cyt_P450_CS"/>
</dbReference>
<evidence type="ECO:0000313" key="9">
    <source>
        <dbReference type="Proteomes" id="UP000636709"/>
    </source>
</evidence>
<dbReference type="Proteomes" id="UP000636709">
    <property type="component" value="Unassembled WGS sequence"/>
</dbReference>
<dbReference type="GO" id="GO:0004497">
    <property type="term" value="F:monooxygenase activity"/>
    <property type="evidence" value="ECO:0007669"/>
    <property type="project" value="UniProtKB-KW"/>
</dbReference>
<gene>
    <name evidence="8" type="ORF">HU200_033649</name>
</gene>
<evidence type="ECO:0000256" key="2">
    <source>
        <dbReference type="ARBA" id="ARBA00022723"/>
    </source>
</evidence>
<feature type="transmembrane region" description="Helical" evidence="7">
    <location>
        <begin position="12"/>
        <end position="34"/>
    </location>
</feature>
<dbReference type="EMBL" id="JACEFO010001809">
    <property type="protein sequence ID" value="KAF8701320.1"/>
    <property type="molecule type" value="Genomic_DNA"/>
</dbReference>
<dbReference type="PROSITE" id="PS00086">
    <property type="entry name" value="CYTOCHROME_P450"/>
    <property type="match status" value="1"/>
</dbReference>
<keyword evidence="3 6" id="KW-0560">Oxidoreductase</keyword>
<dbReference type="GO" id="GO:0005506">
    <property type="term" value="F:iron ion binding"/>
    <property type="evidence" value="ECO:0007669"/>
    <property type="project" value="InterPro"/>
</dbReference>
<dbReference type="GO" id="GO:0016705">
    <property type="term" value="F:oxidoreductase activity, acting on paired donors, with incorporation or reduction of molecular oxygen"/>
    <property type="evidence" value="ECO:0007669"/>
    <property type="project" value="InterPro"/>
</dbReference>
<organism evidence="8 9">
    <name type="scientific">Digitaria exilis</name>
    <dbReference type="NCBI Taxonomy" id="1010633"/>
    <lineage>
        <taxon>Eukaryota</taxon>
        <taxon>Viridiplantae</taxon>
        <taxon>Streptophyta</taxon>
        <taxon>Embryophyta</taxon>
        <taxon>Tracheophyta</taxon>
        <taxon>Spermatophyta</taxon>
        <taxon>Magnoliopsida</taxon>
        <taxon>Liliopsida</taxon>
        <taxon>Poales</taxon>
        <taxon>Poaceae</taxon>
        <taxon>PACMAD clade</taxon>
        <taxon>Panicoideae</taxon>
        <taxon>Panicodae</taxon>
        <taxon>Paniceae</taxon>
        <taxon>Anthephorinae</taxon>
        <taxon>Digitaria</taxon>
    </lineage>
</organism>
<keyword evidence="2 5" id="KW-0479">Metal-binding</keyword>
<evidence type="ECO:0000256" key="7">
    <source>
        <dbReference type="SAM" id="Phobius"/>
    </source>
</evidence>
<evidence type="ECO:0000256" key="3">
    <source>
        <dbReference type="ARBA" id="ARBA00023002"/>
    </source>
</evidence>
<keyword evidence="4 5" id="KW-0408">Iron</keyword>